<feature type="domain" description="Thioredoxin" evidence="1">
    <location>
        <begin position="13"/>
        <end position="87"/>
    </location>
</feature>
<evidence type="ECO:0000313" key="3">
    <source>
        <dbReference type="Proteomes" id="UP000527860"/>
    </source>
</evidence>
<proteinExistence type="predicted"/>
<evidence type="ECO:0000313" key="2">
    <source>
        <dbReference type="EMBL" id="MDB0579697.1"/>
    </source>
</evidence>
<reference evidence="2 3" key="2">
    <citation type="submission" date="2022-12" db="EMBL/GenBank/DDBJ databases">
        <title>Genome analysis and biological profiling of marine Salinicoccus roseus MOSEL-ME25.</title>
        <authorList>
            <person name="Mirza F.T."/>
            <person name="Xie Y."/>
            <person name="Shinwari Z.K."/>
        </authorList>
    </citation>
    <scope>NUCLEOTIDE SEQUENCE [LARGE SCALE GENOMIC DNA]</scope>
    <source>
        <strain evidence="2 3">MOSEL-ME25</strain>
    </source>
</reference>
<dbReference type="Proteomes" id="UP000527860">
    <property type="component" value="Unassembled WGS sequence"/>
</dbReference>
<dbReference type="GeneID" id="77844458"/>
<keyword evidence="3" id="KW-1185">Reference proteome</keyword>
<dbReference type="InterPro" id="IPR013766">
    <property type="entry name" value="Thioredoxin_domain"/>
</dbReference>
<comment type="caution">
    <text evidence="2">The sequence shown here is derived from an EMBL/GenBank/DDBJ whole genome shotgun (WGS) entry which is preliminary data.</text>
</comment>
<gene>
    <name evidence="2" type="ORF">F7P68_0004065</name>
</gene>
<dbReference type="CDD" id="cd02947">
    <property type="entry name" value="TRX_family"/>
    <property type="match status" value="1"/>
</dbReference>
<protein>
    <submittedName>
        <fullName evidence="2">Thioredoxin family protein</fullName>
    </submittedName>
</protein>
<dbReference type="InterPro" id="IPR036249">
    <property type="entry name" value="Thioredoxin-like_sf"/>
</dbReference>
<reference evidence="3" key="1">
    <citation type="submission" date="2020-04" db="EMBL/GenBank/DDBJ databases">
        <title>Genome analysis and biological profiling of marine Cellulosimicrobium funkei MOSEL-ME6.</title>
        <authorList>
            <person name="Tanveer F."/>
            <person name="Xie Y."/>
            <person name="Shinwari Z.K."/>
        </authorList>
    </citation>
    <scope>NUCLEOTIDE SEQUENCE [LARGE SCALE GENOMIC DNA]</scope>
    <source>
        <strain evidence="3">MOSEL-ME25</strain>
    </source>
</reference>
<sequence>MMKESRTIDITSRIQSEETFILYGYAPICANCQIAERMLDIVSDMKGFSYTSIDLNYHKDLIEEYEVRSAPALLLFRDGRLVREVYAFQSVLHLSEVFDDFLVDGQ</sequence>
<name>A0ABT4YG92_9STAP</name>
<dbReference type="EMBL" id="JABEVU030000001">
    <property type="protein sequence ID" value="MDB0579697.1"/>
    <property type="molecule type" value="Genomic_DNA"/>
</dbReference>
<accession>A0ABT4YG92</accession>
<dbReference type="Gene3D" id="3.40.30.10">
    <property type="entry name" value="Glutaredoxin"/>
    <property type="match status" value="1"/>
</dbReference>
<dbReference type="SUPFAM" id="SSF52833">
    <property type="entry name" value="Thioredoxin-like"/>
    <property type="match status" value="1"/>
</dbReference>
<evidence type="ECO:0000259" key="1">
    <source>
        <dbReference type="Pfam" id="PF00085"/>
    </source>
</evidence>
<dbReference type="RefSeq" id="WP_052443635.1">
    <property type="nucleotide sequence ID" value="NZ_JABEVU030000001.1"/>
</dbReference>
<organism evidence="2 3">
    <name type="scientific">Salinicoccus roseus</name>
    <dbReference type="NCBI Taxonomy" id="45670"/>
    <lineage>
        <taxon>Bacteria</taxon>
        <taxon>Bacillati</taxon>
        <taxon>Bacillota</taxon>
        <taxon>Bacilli</taxon>
        <taxon>Bacillales</taxon>
        <taxon>Staphylococcaceae</taxon>
        <taxon>Salinicoccus</taxon>
    </lineage>
</organism>
<dbReference type="Pfam" id="PF00085">
    <property type="entry name" value="Thioredoxin"/>
    <property type="match status" value="1"/>
</dbReference>